<feature type="repeat" description="ANK" evidence="1">
    <location>
        <begin position="578"/>
        <end position="599"/>
    </location>
</feature>
<protein>
    <submittedName>
        <fullName evidence="4">VPS9 domain-containing protein</fullName>
    </submittedName>
</protein>
<evidence type="ECO:0000313" key="4">
    <source>
        <dbReference type="WBParaSite" id="PSAMB.scaffold616size45614.g7488.t1"/>
    </source>
</evidence>
<dbReference type="GO" id="GO:0005886">
    <property type="term" value="C:plasma membrane"/>
    <property type="evidence" value="ECO:0007669"/>
    <property type="project" value="TreeGrafter"/>
</dbReference>
<dbReference type="Pfam" id="PF02204">
    <property type="entry name" value="VPS9"/>
    <property type="match status" value="1"/>
</dbReference>
<dbReference type="GO" id="GO:0048812">
    <property type="term" value="P:neuron projection morphogenesis"/>
    <property type="evidence" value="ECO:0007669"/>
    <property type="project" value="TreeGrafter"/>
</dbReference>
<dbReference type="InterPro" id="IPR037191">
    <property type="entry name" value="VPS9_dom_sf"/>
</dbReference>
<dbReference type="PROSITE" id="PS51205">
    <property type="entry name" value="VPS9"/>
    <property type="match status" value="1"/>
</dbReference>
<dbReference type="PANTHER" id="PTHR24170">
    <property type="entry name" value="ANKYRIN REPEAT DOMAIN-CONTAINING PROTEIN 27"/>
    <property type="match status" value="1"/>
</dbReference>
<dbReference type="PANTHER" id="PTHR24170:SF2">
    <property type="entry name" value="ANKYRIN REPEAT DOMAIN-CONTAINING PROTEIN 27"/>
    <property type="match status" value="1"/>
</dbReference>
<dbReference type="PROSITE" id="PS50088">
    <property type="entry name" value="ANK_REPEAT"/>
    <property type="match status" value="7"/>
</dbReference>
<dbReference type="GO" id="GO:0045022">
    <property type="term" value="P:early endosome to late endosome transport"/>
    <property type="evidence" value="ECO:0007669"/>
    <property type="project" value="TreeGrafter"/>
</dbReference>
<dbReference type="GO" id="GO:0043005">
    <property type="term" value="C:neuron projection"/>
    <property type="evidence" value="ECO:0007669"/>
    <property type="project" value="TreeGrafter"/>
</dbReference>
<dbReference type="SUPFAM" id="SSF48403">
    <property type="entry name" value="Ankyrin repeat"/>
    <property type="match status" value="2"/>
</dbReference>
<accession>A0A914X2K7</accession>
<evidence type="ECO:0000256" key="1">
    <source>
        <dbReference type="PROSITE-ProRule" id="PRU00023"/>
    </source>
</evidence>
<evidence type="ECO:0000259" key="2">
    <source>
        <dbReference type="PROSITE" id="PS51205"/>
    </source>
</evidence>
<dbReference type="Pfam" id="PF12796">
    <property type="entry name" value="Ank_2"/>
    <property type="match status" value="2"/>
</dbReference>
<dbReference type="AlphaFoldDB" id="A0A914X2K7"/>
<dbReference type="WBParaSite" id="PSAMB.scaffold616size45614.g7488.t1">
    <property type="protein sequence ID" value="PSAMB.scaffold616size45614.g7488.t1"/>
    <property type="gene ID" value="PSAMB.scaffold616size45614.g7488"/>
</dbReference>
<dbReference type="InterPro" id="IPR002110">
    <property type="entry name" value="Ankyrin_rpt"/>
</dbReference>
<feature type="domain" description="VPS9" evidence="2">
    <location>
        <begin position="257"/>
        <end position="402"/>
    </location>
</feature>
<feature type="repeat" description="ANK" evidence="1">
    <location>
        <begin position="512"/>
        <end position="544"/>
    </location>
</feature>
<dbReference type="InterPro" id="IPR036770">
    <property type="entry name" value="Ankyrin_rpt-contain_sf"/>
</dbReference>
<dbReference type="GO" id="GO:0030133">
    <property type="term" value="C:transport vesicle"/>
    <property type="evidence" value="ECO:0007669"/>
    <property type="project" value="TreeGrafter"/>
</dbReference>
<keyword evidence="3" id="KW-1185">Reference proteome</keyword>
<dbReference type="GO" id="GO:0005769">
    <property type="term" value="C:early endosome"/>
    <property type="evidence" value="ECO:0007669"/>
    <property type="project" value="TreeGrafter"/>
</dbReference>
<organism evidence="3 4">
    <name type="scientific">Plectus sambesii</name>
    <dbReference type="NCBI Taxonomy" id="2011161"/>
    <lineage>
        <taxon>Eukaryota</taxon>
        <taxon>Metazoa</taxon>
        <taxon>Ecdysozoa</taxon>
        <taxon>Nematoda</taxon>
        <taxon>Chromadorea</taxon>
        <taxon>Plectida</taxon>
        <taxon>Plectina</taxon>
        <taxon>Plectoidea</taxon>
        <taxon>Plectidae</taxon>
        <taxon>Plectus</taxon>
    </lineage>
</organism>
<dbReference type="GO" id="GO:0097422">
    <property type="term" value="C:tubular endosome"/>
    <property type="evidence" value="ECO:0007669"/>
    <property type="project" value="TreeGrafter"/>
</dbReference>
<feature type="repeat" description="ANK" evidence="1">
    <location>
        <begin position="898"/>
        <end position="931"/>
    </location>
</feature>
<dbReference type="PRINTS" id="PR01415">
    <property type="entry name" value="ANKYRIN"/>
</dbReference>
<dbReference type="PROSITE" id="PS50297">
    <property type="entry name" value="ANK_REP_REGION"/>
    <property type="match status" value="6"/>
</dbReference>
<dbReference type="Gene3D" id="1.20.1050.80">
    <property type="entry name" value="VPS9 domain"/>
    <property type="match status" value="1"/>
</dbReference>
<keyword evidence="1" id="KW-0040">ANK repeat</keyword>
<sequence>MTEYDENLQLNVFFATLKSKHTSLWRSAVEKKLSILVPQRSAVPKPLMEEIFMRHLLDAETDQPGVFCNMRGEEVLCCERYLTLSRQGDGCEYASVKILFEETFVTDDDQSYRVLCISAPLTTLKSSQTSMHTPSEVTSSIHQSMSIYADADFVLATLFSHEKDFRFESNLQNSCYQFNKRLLAHGGHTPWAVDTLKSMVYKQYDDTYRLVVRRRKRVRRSRMDEGELNAIRMATELFFFNLVGPTLLPLLRGAMWESESALNRSRLMALRLEPHELGLRSGLYESIPIARRELSALNEAKTPHGRLICLRKTILALSPSDAVNRSRSNSTGSDQAMSSDDILPALVYLVIRSSFVNDWCTNIFYMSDFYYSRSAGDELRYCLASFEAACEHVRSGNLTASNSFLRWPSTSDDAQVSAADSIIRQFSYDSVDEEVVSLRKYVLELVEQGDDITLAELFEQRRALIDDSKNDSAISSPSKCHPLCRCKRCCGELPEETVTTSTFDVNCVIAPRSRTALHVAAMLGETKVVNALLRCHACVDVVDQFGLTPLHMACHGGSQSCTLLILHTGANPVALDERGETALHIAAKFNHVDCAKALLFFDQHVKSSSVKVNMTDDQGDTPLHFAVRYQHVDMVRVLLESNADCRIRNTFGRAPVDLCNNATIRSLLFSEDPSLEYFVVDTNQTPVNSSVPRGSLSVASDDDFQSVKSHHSDSSQDVCPSLNADVVRRCNDQESVTRVDKLIDAVAAGHLRMVKHLTKNVGSKLPTTKCHPLCQCENCKRIEEGPPPLDINEVGSQGRNALHTAADCGKLELVEYLIDFGASVDAVVLGTKETTLHICARRGHMQLIRNLVNHAHASMSAVDIEGDTPLHLASAAGHYGAVNALCELGANVHATNDLGETPLHCAVKGAADAETVEALLRVGASPFALNEVHLTPVDLAKTSSIRDLLESAHG</sequence>
<dbReference type="InterPro" id="IPR003123">
    <property type="entry name" value="VPS9"/>
</dbReference>
<dbReference type="Proteomes" id="UP000887566">
    <property type="component" value="Unplaced"/>
</dbReference>
<dbReference type="Gene3D" id="1.25.40.20">
    <property type="entry name" value="Ankyrin repeat-containing domain"/>
    <property type="match status" value="4"/>
</dbReference>
<dbReference type="GO" id="GO:0000149">
    <property type="term" value="F:SNARE binding"/>
    <property type="evidence" value="ECO:0007669"/>
    <property type="project" value="TreeGrafter"/>
</dbReference>
<feature type="repeat" description="ANK" evidence="1">
    <location>
        <begin position="618"/>
        <end position="650"/>
    </location>
</feature>
<dbReference type="GO" id="GO:0005085">
    <property type="term" value="F:guanyl-nucleotide exchange factor activity"/>
    <property type="evidence" value="ECO:0007669"/>
    <property type="project" value="TreeGrafter"/>
</dbReference>
<proteinExistence type="predicted"/>
<dbReference type="SMART" id="SM00248">
    <property type="entry name" value="ANK"/>
    <property type="match status" value="8"/>
</dbReference>
<reference evidence="4" key="1">
    <citation type="submission" date="2022-11" db="UniProtKB">
        <authorList>
            <consortium name="WormBaseParasite"/>
        </authorList>
    </citation>
    <scope>IDENTIFICATION</scope>
</reference>
<dbReference type="SUPFAM" id="SSF109993">
    <property type="entry name" value="VPS9 domain"/>
    <property type="match status" value="1"/>
</dbReference>
<feature type="repeat" description="ANK" evidence="1">
    <location>
        <begin position="545"/>
        <end position="577"/>
    </location>
</feature>
<feature type="repeat" description="ANK" evidence="1">
    <location>
        <begin position="797"/>
        <end position="829"/>
    </location>
</feature>
<dbReference type="Pfam" id="PF00023">
    <property type="entry name" value="Ank"/>
    <property type="match status" value="2"/>
</dbReference>
<name>A0A914X2K7_9BILA</name>
<dbReference type="InterPro" id="IPR051248">
    <property type="entry name" value="UPF0507/Ank_repeat_27"/>
</dbReference>
<evidence type="ECO:0000313" key="3">
    <source>
        <dbReference type="Proteomes" id="UP000887566"/>
    </source>
</evidence>
<dbReference type="GO" id="GO:0005770">
    <property type="term" value="C:late endosome"/>
    <property type="evidence" value="ECO:0007669"/>
    <property type="project" value="TreeGrafter"/>
</dbReference>
<feature type="repeat" description="ANK" evidence="1">
    <location>
        <begin position="865"/>
        <end position="897"/>
    </location>
</feature>